<protein>
    <submittedName>
        <fullName evidence="1">Uncharacterized protein</fullName>
    </submittedName>
</protein>
<proteinExistence type="predicted"/>
<dbReference type="RefSeq" id="WP_207353692.1">
    <property type="nucleotide sequence ID" value="NZ_CP071503.1"/>
</dbReference>
<dbReference type="EMBL" id="CP071503">
    <property type="protein sequence ID" value="QSX32448.1"/>
    <property type="molecule type" value="Genomic_DNA"/>
</dbReference>
<keyword evidence="2" id="KW-1185">Reference proteome</keyword>
<organism evidence="1 2">
    <name type="scientific">Shewanella avicenniae</name>
    <dbReference type="NCBI Taxonomy" id="2814294"/>
    <lineage>
        <taxon>Bacteria</taxon>
        <taxon>Pseudomonadati</taxon>
        <taxon>Pseudomonadota</taxon>
        <taxon>Gammaproteobacteria</taxon>
        <taxon>Alteromonadales</taxon>
        <taxon>Shewanellaceae</taxon>
        <taxon>Shewanella</taxon>
    </lineage>
</organism>
<evidence type="ECO:0000313" key="2">
    <source>
        <dbReference type="Proteomes" id="UP000662770"/>
    </source>
</evidence>
<dbReference type="Proteomes" id="UP000662770">
    <property type="component" value="Chromosome"/>
</dbReference>
<accession>A0ABX7QLX2</accession>
<gene>
    <name evidence="1" type="ORF">JYB87_11790</name>
</gene>
<evidence type="ECO:0000313" key="1">
    <source>
        <dbReference type="EMBL" id="QSX32448.1"/>
    </source>
</evidence>
<name>A0ABX7QLX2_9GAMM</name>
<sequence length="72" mass="7811">MTTATELEQAQQAMNDEITAAVETFLAAIPEARFHSGNIYVDMMDGNSTVRTTTSVEAVINGGRITRTYPSN</sequence>
<reference evidence="1 2" key="1">
    <citation type="submission" date="2021-03" db="EMBL/GenBank/DDBJ databases">
        <title>Novel species identification of genus Shewanella.</title>
        <authorList>
            <person name="Liu G."/>
            <person name="Zhang Q."/>
        </authorList>
    </citation>
    <scope>NUCLEOTIDE SEQUENCE [LARGE SCALE GENOMIC DNA]</scope>
    <source>
        <strain evidence="1 2">FJAT-51800</strain>
    </source>
</reference>